<sequence>KSKKLSSSLVTFEEALELAVHLRDIEAETLIRKTINNVHDMIWKRELRRQITDEDYNAPSEVAK</sequence>
<name>A0A8S3ZIB7_9EUPU</name>
<accession>A0A8S3ZIB7</accession>
<reference evidence="1" key="1">
    <citation type="submission" date="2021-04" db="EMBL/GenBank/DDBJ databases">
        <authorList>
            <consortium name="Molecular Ecology Group"/>
        </authorList>
    </citation>
    <scope>NUCLEOTIDE SEQUENCE</scope>
</reference>
<dbReference type="EMBL" id="CAJHNH020003446">
    <property type="protein sequence ID" value="CAG5129314.1"/>
    <property type="molecule type" value="Genomic_DNA"/>
</dbReference>
<comment type="caution">
    <text evidence="1">The sequence shown here is derived from an EMBL/GenBank/DDBJ whole genome shotgun (WGS) entry which is preliminary data.</text>
</comment>
<protein>
    <submittedName>
        <fullName evidence="1">Uncharacterized protein</fullName>
    </submittedName>
</protein>
<evidence type="ECO:0000313" key="2">
    <source>
        <dbReference type="Proteomes" id="UP000678393"/>
    </source>
</evidence>
<organism evidence="1 2">
    <name type="scientific">Candidula unifasciata</name>
    <dbReference type="NCBI Taxonomy" id="100452"/>
    <lineage>
        <taxon>Eukaryota</taxon>
        <taxon>Metazoa</taxon>
        <taxon>Spiralia</taxon>
        <taxon>Lophotrochozoa</taxon>
        <taxon>Mollusca</taxon>
        <taxon>Gastropoda</taxon>
        <taxon>Heterobranchia</taxon>
        <taxon>Euthyneura</taxon>
        <taxon>Panpulmonata</taxon>
        <taxon>Eupulmonata</taxon>
        <taxon>Stylommatophora</taxon>
        <taxon>Helicina</taxon>
        <taxon>Helicoidea</taxon>
        <taxon>Geomitridae</taxon>
        <taxon>Candidula</taxon>
    </lineage>
</organism>
<gene>
    <name evidence="1" type="ORF">CUNI_LOCUS14872</name>
</gene>
<keyword evidence="2" id="KW-1185">Reference proteome</keyword>
<dbReference type="Proteomes" id="UP000678393">
    <property type="component" value="Unassembled WGS sequence"/>
</dbReference>
<dbReference type="AlphaFoldDB" id="A0A8S3ZIB7"/>
<evidence type="ECO:0000313" key="1">
    <source>
        <dbReference type="EMBL" id="CAG5129314.1"/>
    </source>
</evidence>
<proteinExistence type="predicted"/>
<dbReference type="OrthoDB" id="10268002at2759"/>
<feature type="non-terminal residue" evidence="1">
    <location>
        <position position="1"/>
    </location>
</feature>